<gene>
    <name evidence="2" type="ORF">LTR05_007922</name>
</gene>
<dbReference type="PANTHER" id="PTHR36848">
    <property type="entry name" value="DNA-BINDING PROTEIN (PUTATIVE SECRETED PROTEIN)-RELATED"/>
    <property type="match status" value="1"/>
</dbReference>
<name>A0AAN7STH0_9EURO</name>
<dbReference type="Proteomes" id="UP001309876">
    <property type="component" value="Unassembled WGS sequence"/>
</dbReference>
<evidence type="ECO:0000313" key="2">
    <source>
        <dbReference type="EMBL" id="KAK5081129.1"/>
    </source>
</evidence>
<dbReference type="EMBL" id="JAVRRJ010000010">
    <property type="protein sequence ID" value="KAK5081129.1"/>
    <property type="molecule type" value="Genomic_DNA"/>
</dbReference>
<evidence type="ECO:0008006" key="4">
    <source>
        <dbReference type="Google" id="ProtNLM"/>
    </source>
</evidence>
<evidence type="ECO:0000256" key="1">
    <source>
        <dbReference type="SAM" id="SignalP"/>
    </source>
</evidence>
<keyword evidence="1" id="KW-0732">Signal</keyword>
<feature type="chain" id="PRO_5042925500" description="Secreted protein" evidence="1">
    <location>
        <begin position="21"/>
        <end position="1042"/>
    </location>
</feature>
<protein>
    <recommendedName>
        <fullName evidence="4">Secreted protein</fullName>
    </recommendedName>
</protein>
<sequence>MLGQIFGQICLSLFACTAVALPFNHTDDRVEANIDAGTFERPSPNVRPRYRYWLPDASVNTSFLVDDIVQLAARGAGGIEFLNYYDYGGVIATGPATDWNIYGYGTPAYRDVLKAALQVHKDLGLVMDFSMGPQSGQGVPAEPYEPGLAYNLNYFNVSLSADETFANTVPGWGTGELVSVVVFATSNTANVSTVNSKYSLFGSLSGPVNSTLHTIISSSIGDVSTQVHPDGFINVTAPAGQGALEYYLMASYYSRSYERACIASSSDPQNILQNGSFAVDHFSSVGAQLTIDFLEQYVLVDGIETLMREVGNYIWEDSVEIPSHVYWTPKLSSVFQETHGYRIEPYLPLLAGRNGALASGTSIGPHYFILDTEDAGSGIVGDWRRTMTTLLGQYYDTLVDWTNSYLDLQFSAQIGYNLPTDMLSNVARVNAPETESLSFINNIDSFRQYVGPANLAGKRVISMELGSDFLETYTQTWTALLKDAKRAFVTGVNQVVIHGATYSHTYPNTTWPGFTSFGYAFAAQHSRHQPAWDIGYGEAGEYLARTQFILQSGIPKVDLMFWDKRTAERPYPETLYWPGDLTAKGYTYSYLSPDNLVQEQAVVADRVLAPGAQAFRALIIRANDTLTVDGIQKLAQYARAGLPIIVSGGVPGSQDLSRQPVVPFYTSGEIPAAWDTNNSSGILEANNTLQSILELPNVHQVPYDSLAESVAAIGIAPRTIVDTHDGVWITHWREASNGDIFVFVYNEGNSSTGSISFETTLSPTFLDAWSGEEIPVVAYRSNSTHTTMDFSLAYSETAIIKFTRSAVTQNLHVVAAPVGALVNSYAATDVGAGARVIAINATEEGIKLSNGTVISFPPSIAAATNLTDWALTIEQWNPPDDLFDVEIVANKSNVTLDIKSPELKPWYLIDESLTNVSGIGYYSTRFSWPPQSSSASGAVLTLPPISHGITVTVNGRVLPSIDITHPIADLSAFLVEGENSLSISVASTLWNVLTPIWDQLRTGNGRRLVESLGGYSALGFGGVQPYGIVGNVQLVPYVLLAL</sequence>
<comment type="caution">
    <text evidence="2">The sequence shown here is derived from an EMBL/GenBank/DDBJ whole genome shotgun (WGS) entry which is preliminary data.</text>
</comment>
<organism evidence="2 3">
    <name type="scientific">Lithohypha guttulata</name>
    <dbReference type="NCBI Taxonomy" id="1690604"/>
    <lineage>
        <taxon>Eukaryota</taxon>
        <taxon>Fungi</taxon>
        <taxon>Dikarya</taxon>
        <taxon>Ascomycota</taxon>
        <taxon>Pezizomycotina</taxon>
        <taxon>Eurotiomycetes</taxon>
        <taxon>Chaetothyriomycetidae</taxon>
        <taxon>Chaetothyriales</taxon>
        <taxon>Trichomeriaceae</taxon>
        <taxon>Lithohypha</taxon>
    </lineage>
</organism>
<dbReference type="PANTHER" id="PTHR36848:SF2">
    <property type="entry name" value="SECRETED PROTEIN"/>
    <property type="match status" value="1"/>
</dbReference>
<proteinExistence type="predicted"/>
<keyword evidence="3" id="KW-1185">Reference proteome</keyword>
<dbReference type="InterPro" id="IPR053161">
    <property type="entry name" value="Ulvan_degrading_GH"/>
</dbReference>
<evidence type="ECO:0000313" key="3">
    <source>
        <dbReference type="Proteomes" id="UP001309876"/>
    </source>
</evidence>
<dbReference type="Pfam" id="PF17132">
    <property type="entry name" value="Glyco_hydro_106"/>
    <property type="match status" value="1"/>
</dbReference>
<dbReference type="AlphaFoldDB" id="A0AAN7STH0"/>
<dbReference type="InterPro" id="IPR008979">
    <property type="entry name" value="Galactose-bd-like_sf"/>
</dbReference>
<feature type="signal peptide" evidence="1">
    <location>
        <begin position="1"/>
        <end position="20"/>
    </location>
</feature>
<accession>A0AAN7STH0</accession>
<dbReference type="SUPFAM" id="SSF49785">
    <property type="entry name" value="Galactose-binding domain-like"/>
    <property type="match status" value="1"/>
</dbReference>
<reference evidence="2 3" key="1">
    <citation type="submission" date="2023-08" db="EMBL/GenBank/DDBJ databases">
        <title>Black Yeasts Isolated from many extreme environments.</title>
        <authorList>
            <person name="Coleine C."/>
            <person name="Stajich J.E."/>
            <person name="Selbmann L."/>
        </authorList>
    </citation>
    <scope>NUCLEOTIDE SEQUENCE [LARGE SCALE GENOMIC DNA]</scope>
    <source>
        <strain evidence="2 3">CCFEE 5910</strain>
    </source>
</reference>